<accession>A0A6I4US40</accession>
<organism evidence="2 3">
    <name type="scientific">Croceibacterium soli</name>
    <dbReference type="NCBI Taxonomy" id="1739690"/>
    <lineage>
        <taxon>Bacteria</taxon>
        <taxon>Pseudomonadati</taxon>
        <taxon>Pseudomonadota</taxon>
        <taxon>Alphaproteobacteria</taxon>
        <taxon>Sphingomonadales</taxon>
        <taxon>Erythrobacteraceae</taxon>
        <taxon>Croceibacterium</taxon>
    </lineage>
</organism>
<gene>
    <name evidence="2" type="ORF">GRI75_06370</name>
</gene>
<dbReference type="OrthoDB" id="7428630at2"/>
<protein>
    <submittedName>
        <fullName evidence="2">Uncharacterized protein</fullName>
    </submittedName>
</protein>
<evidence type="ECO:0000313" key="2">
    <source>
        <dbReference type="EMBL" id="MXP41266.1"/>
    </source>
</evidence>
<sequence>MMRRTLVLTDMPPHVRRQHTDAPLPDKQGRVGPAVTAADVREFLMAYCSCLVAATAFLF</sequence>
<evidence type="ECO:0000256" key="1">
    <source>
        <dbReference type="SAM" id="MobiDB-lite"/>
    </source>
</evidence>
<proteinExistence type="predicted"/>
<comment type="caution">
    <text evidence="2">The sequence shown here is derived from an EMBL/GenBank/DDBJ whole genome shotgun (WGS) entry which is preliminary data.</text>
</comment>
<dbReference type="Proteomes" id="UP000469159">
    <property type="component" value="Unassembled WGS sequence"/>
</dbReference>
<keyword evidence="3" id="KW-1185">Reference proteome</keyword>
<name>A0A6I4US40_9SPHN</name>
<feature type="region of interest" description="Disordered" evidence="1">
    <location>
        <begin position="1"/>
        <end position="31"/>
    </location>
</feature>
<dbReference type="AlphaFoldDB" id="A0A6I4US40"/>
<reference evidence="2 3" key="1">
    <citation type="submission" date="2019-12" db="EMBL/GenBank/DDBJ databases">
        <title>Genomic-based taxomic classification of the family Erythrobacteraceae.</title>
        <authorList>
            <person name="Xu L."/>
        </authorList>
    </citation>
    <scope>NUCLEOTIDE SEQUENCE [LARGE SCALE GENOMIC DNA]</scope>
    <source>
        <strain evidence="2 3">MCCC 1K02066</strain>
    </source>
</reference>
<dbReference type="EMBL" id="WTYK01000003">
    <property type="protein sequence ID" value="MXP41266.1"/>
    <property type="molecule type" value="Genomic_DNA"/>
</dbReference>
<dbReference type="RefSeq" id="WP_160746129.1">
    <property type="nucleotide sequence ID" value="NZ_WTYK01000003.1"/>
</dbReference>
<evidence type="ECO:0000313" key="3">
    <source>
        <dbReference type="Proteomes" id="UP000469159"/>
    </source>
</evidence>